<keyword evidence="4" id="KW-1185">Reference proteome</keyword>
<dbReference type="EMBL" id="CABDUW010000124">
    <property type="protein sequence ID" value="VTJ59581.1"/>
    <property type="molecule type" value="Genomic_DNA"/>
</dbReference>
<feature type="region of interest" description="Disordered" evidence="1">
    <location>
        <begin position="73"/>
        <end position="99"/>
    </location>
</feature>
<reference evidence="2" key="2">
    <citation type="submission" date="2020-08" db="EMBL/GenBank/DDBJ databases">
        <authorList>
            <person name="Shumante A."/>
            <person name="Zimin A.V."/>
            <person name="Puiu D."/>
            <person name="Salzberg S.L."/>
        </authorList>
    </citation>
    <scope>NUCLEOTIDE SEQUENCE</scope>
    <source>
        <strain evidence="2">WC2-LM</strain>
        <tissue evidence="2">Liver</tissue>
    </source>
</reference>
<feature type="region of interest" description="Disordered" evidence="1">
    <location>
        <begin position="1"/>
        <end position="33"/>
    </location>
</feature>
<name>A0A5E4AS79_MARMO</name>
<protein>
    <submittedName>
        <fullName evidence="3">Uncharacterized protein</fullName>
    </submittedName>
</protein>
<evidence type="ECO:0000256" key="1">
    <source>
        <dbReference type="SAM" id="MobiDB-lite"/>
    </source>
</evidence>
<dbReference type="Proteomes" id="UP000662637">
    <property type="component" value="Unassembled WGS sequence"/>
</dbReference>
<dbReference type="Proteomes" id="UP000335636">
    <property type="component" value="Unassembled WGS sequence"/>
</dbReference>
<gene>
    <name evidence="2" type="ORF">GHT09_009310</name>
    <name evidence="3" type="ORF">MONAX_5E008782</name>
</gene>
<feature type="compositionally biased region" description="Polar residues" evidence="1">
    <location>
        <begin position="18"/>
        <end position="28"/>
    </location>
</feature>
<evidence type="ECO:0000313" key="2">
    <source>
        <dbReference type="EMBL" id="KAF7463477.1"/>
    </source>
</evidence>
<dbReference type="EMBL" id="WJEC01008164">
    <property type="protein sequence ID" value="KAF7463477.1"/>
    <property type="molecule type" value="Genomic_DNA"/>
</dbReference>
<organism evidence="3 4">
    <name type="scientific">Marmota monax</name>
    <name type="common">Woodchuck</name>
    <dbReference type="NCBI Taxonomy" id="9995"/>
    <lineage>
        <taxon>Eukaryota</taxon>
        <taxon>Metazoa</taxon>
        <taxon>Chordata</taxon>
        <taxon>Craniata</taxon>
        <taxon>Vertebrata</taxon>
        <taxon>Euteleostomi</taxon>
        <taxon>Mammalia</taxon>
        <taxon>Eutheria</taxon>
        <taxon>Euarchontoglires</taxon>
        <taxon>Glires</taxon>
        <taxon>Rodentia</taxon>
        <taxon>Sciuromorpha</taxon>
        <taxon>Sciuridae</taxon>
        <taxon>Xerinae</taxon>
        <taxon>Marmotini</taxon>
        <taxon>Marmota</taxon>
    </lineage>
</organism>
<dbReference type="AlphaFoldDB" id="A0A5E4AS79"/>
<proteinExistence type="predicted"/>
<evidence type="ECO:0000313" key="3">
    <source>
        <dbReference type="EMBL" id="VTJ59581.1"/>
    </source>
</evidence>
<evidence type="ECO:0000313" key="4">
    <source>
        <dbReference type="Proteomes" id="UP000335636"/>
    </source>
</evidence>
<reference evidence="3 4" key="1">
    <citation type="submission" date="2019-04" db="EMBL/GenBank/DDBJ databases">
        <authorList>
            <person name="Alioto T."/>
            <person name="Alioto T."/>
        </authorList>
    </citation>
    <scope>NUCLEOTIDE SEQUENCE [LARGE SCALE GENOMIC DNA]</scope>
</reference>
<accession>A0A5E4AS79</accession>
<sequence>MAASEGGPQGPRAPSLQRAFNSLRTGSPSVMLHSEKERYPCWSSFPMGQKQKSTFSKDSSYLLQQLIHRYQESEAEGEDYQGEPEGEGESEESSESEMLNLEEEFDGVLREEVVAKALHELGRSGPGTEQVYLNLTLSGKACCPIVLPSPCLCMCLCHLVKGRRTACGFGVEVPFSHWEPSSEGL</sequence>